<dbReference type="AlphaFoldDB" id="A0A366XEC7"/>
<dbReference type="Gene3D" id="3.90.550.10">
    <property type="entry name" value="Spore Coat Polysaccharide Biosynthesis Protein SpsA, Chain A"/>
    <property type="match status" value="1"/>
</dbReference>
<organism evidence="7 8">
    <name type="scientific">Phaeobacter gallaeciensis</name>
    <dbReference type="NCBI Taxonomy" id="60890"/>
    <lineage>
        <taxon>Bacteria</taxon>
        <taxon>Pseudomonadati</taxon>
        <taxon>Pseudomonadota</taxon>
        <taxon>Alphaproteobacteria</taxon>
        <taxon>Rhodobacterales</taxon>
        <taxon>Roseobacteraceae</taxon>
        <taxon>Phaeobacter</taxon>
    </lineage>
</organism>
<keyword evidence="5" id="KW-0472">Membrane</keyword>
<evidence type="ECO:0000259" key="6">
    <source>
        <dbReference type="Pfam" id="PF00535"/>
    </source>
</evidence>
<dbReference type="GO" id="GO:0005886">
    <property type="term" value="C:plasma membrane"/>
    <property type="evidence" value="ECO:0007669"/>
    <property type="project" value="UniProtKB-SubCell"/>
</dbReference>
<reference evidence="7 8" key="1">
    <citation type="submission" date="2018-07" db="EMBL/GenBank/DDBJ databases">
        <title>Modular assembly of carbohydrate-degrading microbial communities in the ocean.</title>
        <authorList>
            <person name="Enke T.N."/>
            <person name="Datta M.S."/>
            <person name="Schwartzman J.A."/>
            <person name="Cermak N."/>
            <person name="Schmitz D.A."/>
            <person name="Barrere J."/>
            <person name="Cordero O.X."/>
        </authorList>
    </citation>
    <scope>NUCLEOTIDE SEQUENCE [LARGE SCALE GENOMIC DNA]</scope>
    <source>
        <strain evidence="7 8">C3M10</strain>
    </source>
</reference>
<dbReference type="SUPFAM" id="SSF53448">
    <property type="entry name" value="Nucleotide-diphospho-sugar transferases"/>
    <property type="match status" value="1"/>
</dbReference>
<evidence type="ECO:0000256" key="5">
    <source>
        <dbReference type="ARBA" id="ARBA00023136"/>
    </source>
</evidence>
<dbReference type="PANTHER" id="PTHR43646:SF2">
    <property type="entry name" value="GLYCOSYLTRANSFERASE 2-LIKE DOMAIN-CONTAINING PROTEIN"/>
    <property type="match status" value="1"/>
</dbReference>
<gene>
    <name evidence="7" type="ORF">DS909_00820</name>
</gene>
<keyword evidence="3" id="KW-0328">Glycosyltransferase</keyword>
<dbReference type="Proteomes" id="UP000252706">
    <property type="component" value="Unassembled WGS sequence"/>
</dbReference>
<dbReference type="OrthoDB" id="5291101at2"/>
<comment type="caution">
    <text evidence="7">The sequence shown here is derived from an EMBL/GenBank/DDBJ whole genome shotgun (WGS) entry which is preliminary data.</text>
</comment>
<protein>
    <recommendedName>
        <fullName evidence="6">Glycosyltransferase 2-like domain-containing protein</fullName>
    </recommendedName>
</protein>
<evidence type="ECO:0000313" key="7">
    <source>
        <dbReference type="EMBL" id="RBW62182.1"/>
    </source>
</evidence>
<dbReference type="GO" id="GO:0016757">
    <property type="term" value="F:glycosyltransferase activity"/>
    <property type="evidence" value="ECO:0007669"/>
    <property type="project" value="UniProtKB-KW"/>
</dbReference>
<dbReference type="RefSeq" id="WP_113821544.1">
    <property type="nucleotide sequence ID" value="NZ_QOCE01000003.1"/>
</dbReference>
<sequence>MIGATILIPAYNEAAVIGRTLQYMSRGLPLNRFHIVVIANACTDATATKVLSAQPEATVIETDMPGKCNALNLGYQIATKDKPIICLDADLDVTSESLTALIEALRDSSIHAACGQMDVQTGDTSLVVRAYYKGWRTNPYFDKGKFGGLFVLSAKAARRVFPLPNVIADDEYIRRSFPSEEIAFVPECRFMARAPKTIGSLISVRRRSLRGTRALTKLGLPSPERGSPGTVAMRAFRNPSKALPIIVYAFVNAWARLSLVRNAGSVANDDLWERDLTTRSAG</sequence>
<accession>A0A366XEC7</accession>
<dbReference type="PANTHER" id="PTHR43646">
    <property type="entry name" value="GLYCOSYLTRANSFERASE"/>
    <property type="match status" value="1"/>
</dbReference>
<dbReference type="InterPro" id="IPR001173">
    <property type="entry name" value="Glyco_trans_2-like"/>
</dbReference>
<evidence type="ECO:0000256" key="2">
    <source>
        <dbReference type="ARBA" id="ARBA00022475"/>
    </source>
</evidence>
<evidence type="ECO:0000256" key="3">
    <source>
        <dbReference type="ARBA" id="ARBA00022676"/>
    </source>
</evidence>
<feature type="domain" description="Glycosyltransferase 2-like" evidence="6">
    <location>
        <begin position="5"/>
        <end position="139"/>
    </location>
</feature>
<evidence type="ECO:0000313" key="8">
    <source>
        <dbReference type="Proteomes" id="UP000252706"/>
    </source>
</evidence>
<dbReference type="Pfam" id="PF00535">
    <property type="entry name" value="Glycos_transf_2"/>
    <property type="match status" value="1"/>
</dbReference>
<name>A0A366XEC7_9RHOB</name>
<proteinExistence type="predicted"/>
<evidence type="ECO:0000256" key="4">
    <source>
        <dbReference type="ARBA" id="ARBA00022679"/>
    </source>
</evidence>
<evidence type="ECO:0000256" key="1">
    <source>
        <dbReference type="ARBA" id="ARBA00004236"/>
    </source>
</evidence>
<dbReference type="EMBL" id="QOCE01000003">
    <property type="protein sequence ID" value="RBW62182.1"/>
    <property type="molecule type" value="Genomic_DNA"/>
</dbReference>
<keyword evidence="4" id="KW-0808">Transferase</keyword>
<comment type="subcellular location">
    <subcellularLocation>
        <location evidence="1">Cell membrane</location>
    </subcellularLocation>
</comment>
<dbReference type="InterPro" id="IPR029044">
    <property type="entry name" value="Nucleotide-diphossugar_trans"/>
</dbReference>
<keyword evidence="2" id="KW-1003">Cell membrane</keyword>